<evidence type="ECO:0000313" key="6">
    <source>
        <dbReference type="EMBL" id="QUO40308.1"/>
    </source>
</evidence>
<comment type="subunit">
    <text evidence="4">Homodimer.</text>
</comment>
<dbReference type="InterPro" id="IPR043675">
    <property type="entry name" value="TrmR_methyltr"/>
</dbReference>
<dbReference type="PROSITE" id="PS51682">
    <property type="entry name" value="SAM_OMT_I"/>
    <property type="match status" value="1"/>
</dbReference>
<dbReference type="Pfam" id="PF01596">
    <property type="entry name" value="Methyltransf_3"/>
    <property type="match status" value="1"/>
</dbReference>
<dbReference type="InterPro" id="IPR002935">
    <property type="entry name" value="SAM_O-MeTrfase"/>
</dbReference>
<feature type="binding site" evidence="4">
    <location>
        <position position="129"/>
    </location>
    <ligand>
        <name>Mg(2+)</name>
        <dbReference type="ChEBI" id="CHEBI:18420"/>
    </ligand>
</feature>
<protein>
    <recommendedName>
        <fullName evidence="4">tRNA 5-hydroxyuridine methyltransferase</fullName>
        <ecNumber evidence="4">2.1.1.-</ecNumber>
    </recommendedName>
    <alternativeName>
        <fullName evidence="4">ho5U methyltransferase</fullName>
    </alternativeName>
</protein>
<dbReference type="AlphaFoldDB" id="A0A7T5EIK3"/>
<feature type="binding site" evidence="4">
    <location>
        <position position="37"/>
    </location>
    <ligand>
        <name>S-adenosyl-L-methionine</name>
        <dbReference type="ChEBI" id="CHEBI:59789"/>
    </ligand>
</feature>
<comment type="catalytic activity">
    <reaction evidence="4">
        <text>5-hydroxyuridine(34) in tRNA + S-adenosyl-L-methionine = 5-methoxyuridine(34) in tRNA + S-adenosyl-L-homocysteine + H(+)</text>
        <dbReference type="Rhea" id="RHEA:60524"/>
        <dbReference type="Rhea" id="RHEA-COMP:13381"/>
        <dbReference type="Rhea" id="RHEA-COMP:15591"/>
        <dbReference type="ChEBI" id="CHEBI:15378"/>
        <dbReference type="ChEBI" id="CHEBI:57856"/>
        <dbReference type="ChEBI" id="CHEBI:59789"/>
        <dbReference type="ChEBI" id="CHEBI:136877"/>
        <dbReference type="ChEBI" id="CHEBI:143860"/>
    </reaction>
</comment>
<dbReference type="PANTHER" id="PTHR10509:SF14">
    <property type="entry name" value="CAFFEOYL-COA O-METHYLTRANSFERASE 3-RELATED"/>
    <property type="match status" value="1"/>
</dbReference>
<keyword evidence="3 4" id="KW-0949">S-adenosyl-L-methionine</keyword>
<dbReference type="Gene3D" id="3.40.50.150">
    <property type="entry name" value="Vaccinia Virus protein VP39"/>
    <property type="match status" value="1"/>
</dbReference>
<organism evidence="5 7">
    <name type="scientific">Brevibacillus composti</name>
    <dbReference type="NCBI Taxonomy" id="2796470"/>
    <lineage>
        <taxon>Bacteria</taxon>
        <taxon>Bacillati</taxon>
        <taxon>Bacillota</taxon>
        <taxon>Bacilli</taxon>
        <taxon>Bacillales</taxon>
        <taxon>Paenibacillaceae</taxon>
        <taxon>Brevibacillus</taxon>
    </lineage>
</organism>
<dbReference type="PANTHER" id="PTHR10509">
    <property type="entry name" value="O-METHYLTRANSFERASE-RELATED"/>
    <property type="match status" value="1"/>
</dbReference>
<dbReference type="CDD" id="cd02440">
    <property type="entry name" value="AdoMet_MTases"/>
    <property type="match status" value="1"/>
</dbReference>
<dbReference type="SUPFAM" id="SSF53335">
    <property type="entry name" value="S-adenosyl-L-methionine-dependent methyltransferases"/>
    <property type="match status" value="1"/>
</dbReference>
<evidence type="ECO:0000256" key="4">
    <source>
        <dbReference type="HAMAP-Rule" id="MF_02217"/>
    </source>
</evidence>
<dbReference type="EC" id="2.1.1.-" evidence="4"/>
<comment type="similarity">
    <text evidence="4">Belongs to the class I-like SAM-binding methyltransferase superfamily. Cation-dependent O-methyltransferase family.</text>
</comment>
<dbReference type="Proteomes" id="UP000677234">
    <property type="component" value="Chromosome"/>
</dbReference>
<feature type="binding site" evidence="4">
    <location>
        <position position="129"/>
    </location>
    <ligand>
        <name>S-adenosyl-L-methionine</name>
        <dbReference type="ChEBI" id="CHEBI:59789"/>
    </ligand>
</feature>
<dbReference type="GO" id="GO:0030488">
    <property type="term" value="P:tRNA methylation"/>
    <property type="evidence" value="ECO:0007669"/>
    <property type="project" value="UniProtKB-UniRule"/>
</dbReference>
<dbReference type="GO" id="GO:0008171">
    <property type="term" value="F:O-methyltransferase activity"/>
    <property type="evidence" value="ECO:0007669"/>
    <property type="project" value="InterPro"/>
</dbReference>
<feature type="binding site" evidence="4">
    <location>
        <begin position="112"/>
        <end position="113"/>
    </location>
    <ligand>
        <name>S-adenosyl-L-methionine</name>
        <dbReference type="ChEBI" id="CHEBI:59789"/>
    </ligand>
</feature>
<evidence type="ECO:0000313" key="5">
    <source>
        <dbReference type="EMBL" id="QQE73227.1"/>
    </source>
</evidence>
<dbReference type="KEGG" id="bcop:JD108_15105"/>
<dbReference type="InterPro" id="IPR050362">
    <property type="entry name" value="Cation-dep_OMT"/>
</dbReference>
<keyword evidence="4" id="KW-0460">Magnesium</keyword>
<feature type="binding site" evidence="4">
    <location>
        <position position="84"/>
    </location>
    <ligand>
        <name>S-adenosyl-L-methionine</name>
        <dbReference type="ChEBI" id="CHEBI:59789"/>
    </ligand>
</feature>
<sequence length="232" mass="25786">MITNPVIEDYVAGLVPPRSPLLERLEREAEAEGIPIVQLPTAQVMRAFLRLHRPKQILEIGTAIGYSTIWMAEAAPDAKIVTMDIDEERLKRAKANLQEAGVDDRVEVLLRDATTGLAEPASFDCLFIDAAKGQYQAFLDLYLPMLRPGGMVLSDNVLFRGLVATPEEAGKRQRPLVDKLNRFNQYLTQHPDLDTTFIPVGDGLAVSFKKVTTKNNRKQATKNLRTSVLEGC</sequence>
<keyword evidence="4" id="KW-0819">tRNA processing</keyword>
<reference evidence="5 7" key="1">
    <citation type="submission" date="2020-12" db="EMBL/GenBank/DDBJ databases">
        <title>strain FJAT-54423T represents a novel species of the genus Brevibacillus.</title>
        <authorList>
            <person name="Tang R."/>
        </authorList>
    </citation>
    <scope>NUCLEOTIDE SEQUENCE [LARGE SCALE GENOMIC DNA]</scope>
    <source>
        <strain evidence="5 7">FJAT-54423</strain>
    </source>
</reference>
<dbReference type="RefSeq" id="WP_198826853.1">
    <property type="nucleotide sequence ID" value="NZ_CP066308.1"/>
</dbReference>
<reference evidence="6" key="2">
    <citation type="submission" date="2021-04" db="EMBL/GenBank/DDBJ databases">
        <title>Brevibacillus composti FJAT-54423, complete genome.</title>
        <authorList>
            <person name="Tang R."/>
        </authorList>
    </citation>
    <scope>NUCLEOTIDE SEQUENCE</scope>
    <source>
        <strain evidence="6">FJAT-54424</strain>
    </source>
</reference>
<dbReference type="HAMAP" id="MF_02217">
    <property type="entry name" value="TrmR_methyltr"/>
    <property type="match status" value="1"/>
</dbReference>
<evidence type="ECO:0000256" key="1">
    <source>
        <dbReference type="ARBA" id="ARBA00022603"/>
    </source>
</evidence>
<keyword evidence="1 4" id="KW-0489">Methyltransferase</keyword>
<evidence type="ECO:0000313" key="8">
    <source>
        <dbReference type="Proteomes" id="UP000677234"/>
    </source>
</evidence>
<dbReference type="EMBL" id="CP066308">
    <property type="protein sequence ID" value="QQE73227.1"/>
    <property type="molecule type" value="Genomic_DNA"/>
</dbReference>
<proteinExistence type="inferred from homology"/>
<gene>
    <name evidence="4" type="primary">trmR</name>
    <name evidence="5" type="ORF">JD108_15105</name>
    <name evidence="6" type="ORF">KDJ56_15050</name>
</gene>
<evidence type="ECO:0000256" key="3">
    <source>
        <dbReference type="ARBA" id="ARBA00022691"/>
    </source>
</evidence>
<dbReference type="GO" id="GO:0016300">
    <property type="term" value="F:tRNA (uridine) methyltransferase activity"/>
    <property type="evidence" value="ECO:0007669"/>
    <property type="project" value="UniProtKB-UniRule"/>
</dbReference>
<dbReference type="EMBL" id="CP073708">
    <property type="protein sequence ID" value="QUO40308.1"/>
    <property type="molecule type" value="Genomic_DNA"/>
</dbReference>
<feature type="binding site" evidence="4">
    <location>
        <position position="155"/>
    </location>
    <ligand>
        <name>Mg(2+)</name>
        <dbReference type="ChEBI" id="CHEBI:18420"/>
    </ligand>
</feature>
<accession>A0A7T5EIK3</accession>
<keyword evidence="8" id="KW-1185">Reference proteome</keyword>
<comment type="function">
    <text evidence="4">Catalyzes the methylation of 5-hydroxyuridine (ho5U) to form 5-methoxyuridine (mo5U) at position 34 in tRNAs.</text>
</comment>
<feature type="binding site" evidence="4">
    <location>
        <position position="156"/>
    </location>
    <ligand>
        <name>Mg(2+)</name>
        <dbReference type="ChEBI" id="CHEBI:18420"/>
    </ligand>
</feature>
<dbReference type="GO" id="GO:0008757">
    <property type="term" value="F:S-adenosylmethionine-dependent methyltransferase activity"/>
    <property type="evidence" value="ECO:0007669"/>
    <property type="project" value="TreeGrafter"/>
</dbReference>
<evidence type="ECO:0000256" key="2">
    <source>
        <dbReference type="ARBA" id="ARBA00022679"/>
    </source>
</evidence>
<dbReference type="GO" id="GO:0000287">
    <property type="term" value="F:magnesium ion binding"/>
    <property type="evidence" value="ECO:0007669"/>
    <property type="project" value="UniProtKB-UniRule"/>
</dbReference>
<dbReference type="Proteomes" id="UP000595847">
    <property type="component" value="Chromosome"/>
</dbReference>
<feature type="binding site" evidence="4">
    <location>
        <position position="67"/>
    </location>
    <ligand>
        <name>S-adenosyl-L-methionine</name>
        <dbReference type="ChEBI" id="CHEBI:59789"/>
    </ligand>
</feature>
<keyword evidence="4" id="KW-0479">Metal-binding</keyword>
<name>A0A7T5EIK3_9BACL</name>
<keyword evidence="2 4" id="KW-0808">Transferase</keyword>
<evidence type="ECO:0000313" key="7">
    <source>
        <dbReference type="Proteomes" id="UP000595847"/>
    </source>
</evidence>
<dbReference type="InterPro" id="IPR029063">
    <property type="entry name" value="SAM-dependent_MTases_sf"/>
</dbReference>